<dbReference type="Pfam" id="PF00531">
    <property type="entry name" value="Death"/>
    <property type="match status" value="1"/>
</dbReference>
<proteinExistence type="predicted"/>
<dbReference type="SUPFAM" id="SSF47986">
    <property type="entry name" value="DEATH domain"/>
    <property type="match status" value="2"/>
</dbReference>
<dbReference type="PROSITE" id="PS50017">
    <property type="entry name" value="DEATH_DOMAIN"/>
    <property type="match status" value="2"/>
</dbReference>
<dbReference type="AlphaFoldDB" id="A0A1X7T1L4"/>
<protein>
    <recommendedName>
        <fullName evidence="2">Death domain-containing protein</fullName>
    </recommendedName>
</protein>
<evidence type="ECO:0000256" key="1">
    <source>
        <dbReference type="SAM" id="Coils"/>
    </source>
</evidence>
<dbReference type="InParanoid" id="A0A1X7T1L4"/>
<dbReference type="EnsemblMetazoa" id="Aqu2.1.08322_001">
    <property type="protein sequence ID" value="Aqu2.1.08322_001"/>
    <property type="gene ID" value="Aqu2.1.08322"/>
</dbReference>
<feature type="domain" description="Death" evidence="2">
    <location>
        <begin position="575"/>
        <end position="655"/>
    </location>
</feature>
<organism evidence="3">
    <name type="scientific">Amphimedon queenslandica</name>
    <name type="common">Sponge</name>
    <dbReference type="NCBI Taxonomy" id="400682"/>
    <lineage>
        <taxon>Eukaryota</taxon>
        <taxon>Metazoa</taxon>
        <taxon>Porifera</taxon>
        <taxon>Demospongiae</taxon>
        <taxon>Heteroscleromorpha</taxon>
        <taxon>Haplosclerida</taxon>
        <taxon>Niphatidae</taxon>
        <taxon>Amphimedon</taxon>
    </lineage>
</organism>
<dbReference type="Gene3D" id="1.10.533.10">
    <property type="entry name" value="Death Domain, Fas"/>
    <property type="match status" value="2"/>
</dbReference>
<evidence type="ECO:0000259" key="2">
    <source>
        <dbReference type="PROSITE" id="PS50017"/>
    </source>
</evidence>
<dbReference type="CDD" id="cd01670">
    <property type="entry name" value="Death"/>
    <property type="match status" value="2"/>
</dbReference>
<feature type="coiled-coil region" evidence="1">
    <location>
        <begin position="426"/>
        <end position="535"/>
    </location>
</feature>
<name>A0A1X7T1L4_AMPQE</name>
<dbReference type="OrthoDB" id="9949242at2759"/>
<evidence type="ECO:0000313" key="3">
    <source>
        <dbReference type="EnsemblMetazoa" id="Aqu2.1.08322_001"/>
    </source>
</evidence>
<keyword evidence="1" id="KW-0175">Coiled coil</keyword>
<dbReference type="InterPro" id="IPR011029">
    <property type="entry name" value="DEATH-like_dom_sf"/>
</dbReference>
<reference evidence="3" key="1">
    <citation type="submission" date="2017-05" db="UniProtKB">
        <authorList>
            <consortium name="EnsemblMetazoa"/>
        </authorList>
    </citation>
    <scope>IDENTIFICATION</scope>
</reference>
<sequence>MASPFSSSVSVDPTNQLKITDLPEVLQLLRRHGYYGTSYDLAQTRALQTTSYDLGLFLGLSPATLDVITKDTKGDVRRCLRECLTKWLLKADDVETKGGPTISSLISALRKLGENEAADGIDMEMHPACRILAHYYSNRFLLSVLPELGISLYGAELIQKMIIPRYIQGESLLDEIQAAVCADYKKLETFADILCKYRVTADIGRAIMRDYREAYGSDDEIGLKIYLPKSVTSELYLMQLKLADTFFIVRSILMRNPQSPSIDIIKHVLGRYDMTLRPQLALRKDVHNILQLVRENSSLDDVSMLEYLVNEFNIEEAKLVIEEYKAAIEKLKMKLCQFLEKELLKVSSLLDYITIIVDKDTGYSVLKDVQRLSSAVLSDDVRITVVRSDYSMWEDSKQESFTNTYVGPTVQSKDTTLTTEVPAGTTEKDEDQVMLLQEKVESIQKQLEEEKEFHEKEKQFIIKKYEEEILQQKRDLIQNEERIATLTEQQEEVTGDLKHKTEQYEELRSELQREIQKIKNERETFQKQRKALILENERLMSLIKDHNVPVEQKEETEILQETETVHTCTYISKDDISQISVILEPVEDDWYHIGQCLEVKESVLTEIKEMTPVDSRLTHVLETWCHEKDRTITELKDSLKRMDRDDILEGLHELPTGQHTMNNDEEYDINVKDSNDEVETQIETENKEIQTTQTTLDKEIQFNYLVPSQG</sequence>
<dbReference type="GO" id="GO:0007165">
    <property type="term" value="P:signal transduction"/>
    <property type="evidence" value="ECO:0007669"/>
    <property type="project" value="InterPro"/>
</dbReference>
<feature type="domain" description="Death" evidence="2">
    <location>
        <begin position="54"/>
        <end position="125"/>
    </location>
</feature>
<accession>A0A1X7T1L4</accession>
<dbReference type="InterPro" id="IPR000488">
    <property type="entry name" value="Death_dom"/>
</dbReference>